<protein>
    <recommendedName>
        <fullName evidence="5">RING-type domain-containing protein</fullName>
    </recommendedName>
</protein>
<dbReference type="GO" id="GO:0061630">
    <property type="term" value="F:ubiquitin protein ligase activity"/>
    <property type="evidence" value="ECO:0007669"/>
    <property type="project" value="TreeGrafter"/>
</dbReference>
<dbReference type="AlphaFoldDB" id="W2S8A1"/>
<feature type="transmembrane region" description="Helical" evidence="2">
    <location>
        <begin position="443"/>
        <end position="465"/>
    </location>
</feature>
<dbReference type="Pfam" id="PF13920">
    <property type="entry name" value="zf-C3HC4_3"/>
    <property type="match status" value="1"/>
</dbReference>
<evidence type="ECO:0000256" key="2">
    <source>
        <dbReference type="SAM" id="Phobius"/>
    </source>
</evidence>
<dbReference type="eggNOG" id="ENOG502S2K4">
    <property type="taxonomic scope" value="Eukaryota"/>
</dbReference>
<dbReference type="HOGENOM" id="CLU_006057_0_0_1"/>
<dbReference type="RefSeq" id="XP_008712652.1">
    <property type="nucleotide sequence ID" value="XM_008714430.1"/>
</dbReference>
<feature type="region of interest" description="Disordered" evidence="1">
    <location>
        <begin position="689"/>
        <end position="711"/>
    </location>
</feature>
<dbReference type="Proteomes" id="UP000030752">
    <property type="component" value="Unassembled WGS sequence"/>
</dbReference>
<dbReference type="EMBL" id="KB822713">
    <property type="protein sequence ID" value="ETN44882.1"/>
    <property type="molecule type" value="Genomic_DNA"/>
</dbReference>
<feature type="transmembrane region" description="Helical" evidence="2">
    <location>
        <begin position="636"/>
        <end position="662"/>
    </location>
</feature>
<dbReference type="STRING" id="1220924.W2S8A1"/>
<accession>W2S8A1</accession>
<feature type="compositionally biased region" description="Basic and acidic residues" evidence="1">
    <location>
        <begin position="604"/>
        <end position="613"/>
    </location>
</feature>
<feature type="transmembrane region" description="Helical" evidence="2">
    <location>
        <begin position="371"/>
        <end position="391"/>
    </location>
</feature>
<evidence type="ECO:0000313" key="3">
    <source>
        <dbReference type="EMBL" id="ETN44882.1"/>
    </source>
</evidence>
<dbReference type="GO" id="GO:0016567">
    <property type="term" value="P:protein ubiquitination"/>
    <property type="evidence" value="ECO:0007669"/>
    <property type="project" value="TreeGrafter"/>
</dbReference>
<sequence>MEIPSSAVLSATATPTAFLSSSSSWSNVTAYALNISSSYLNLSSAGDFAKLPFRIARDLDNAVFRTLPRYLLEATGLISVAAANDNIAAPAANVAGEAAAHAGAEAAVSWSDIISEAFQASTFKSYWGVMQYVTSRWAFTCFVVALILNRVSVYGASRQRIFLSWNKRLALRLVPIMLFIPQIYQLLSAIRCQTSPDYSLYRHGDNNKYSTLDWSTDGGTLYSLTSKGLYWQTDAQACAAVGMSRPEPDVRAPYGSFSLLWPTFLRLALSHMVESLSCSLQQIPLMTEVGMSVFEHSLAFAEAESMITSTLTMLAKQARAASKTTATVSATSTPSSTGLVMASGTVMALSDAVSSLMSPHILDRINVPVEVLLVALLSASNALCSNILAVLGKQHRWRLVNTAFWGCMFMGSFVWGFATNSIMSRADEGDSRPVSSLLHFPTVAIVGFLPHMLILLGILVCLAIYSIALTLTALSLGTNPSIPQPSSLKERFIIAHDNLTAAIQLRGIQLRWAEDFYTALLRIGFTALTAASEAVFLNEGRSVEMRQFTWLEEERLDELQLSRDRQSAVPTFQIVEEYGVPSSSPGGSDQGGVWESGYSKERKFDKKEGELSGKDSFAYPTPRQDGVGAFQRTTRFYLLLIYIRGIMFLMAGWIAFGIGVTLDKVGITSRPRWLRRIVGRSLKGASRERDRMNSDLLHGNAGRGDAPDNPALDIETEMRRNIQRDHEGEEAEKVLDEHIYQWWKDGGWFGMQDKSGEYQPSTIDEDATSILSMSTAASTNDDAFDDDWEDEPEGARTPTQMVHGPSRQTWSFSAVDVRSRESTPSESVDTPLDPATLARLLDPRDADAREEARILASHLSTSTDHGSAGRIMTRSRYRMQAERERARVLLAGRRTTDKRTAARTPAVPLFTPSPMTSRPRPLTPDEEAQALEALLLKHRNTKSPFSLSASRNEVRDEADNDGAGSGLLCVVCQTSSRTIIAWPCRCLCVCEDCRVSLAMNNFGNCVTCRRNVGGFVRLYVP</sequence>
<dbReference type="GeneID" id="19977096"/>
<evidence type="ECO:0000256" key="1">
    <source>
        <dbReference type="SAM" id="MobiDB-lite"/>
    </source>
</evidence>
<evidence type="ECO:0000313" key="4">
    <source>
        <dbReference type="Proteomes" id="UP000030752"/>
    </source>
</evidence>
<feature type="region of interest" description="Disordered" evidence="1">
    <location>
        <begin position="779"/>
        <end position="805"/>
    </location>
</feature>
<keyword evidence="2" id="KW-0812">Transmembrane</keyword>
<dbReference type="VEuPathDB" id="FungiDB:HMPREF1541_09757"/>
<dbReference type="InterPro" id="IPR013083">
    <property type="entry name" value="Znf_RING/FYVE/PHD"/>
</dbReference>
<dbReference type="PANTHER" id="PTHR22696:SF1">
    <property type="entry name" value="E3 UBIQUITIN-PROTEIN LIGASE RNF26"/>
    <property type="match status" value="1"/>
</dbReference>
<feature type="transmembrane region" description="Helical" evidence="2">
    <location>
        <begin position="403"/>
        <end position="423"/>
    </location>
</feature>
<dbReference type="Gene3D" id="3.30.40.10">
    <property type="entry name" value="Zinc/RING finger domain, C3HC4 (zinc finger)"/>
    <property type="match status" value="1"/>
</dbReference>
<keyword evidence="2" id="KW-0472">Membrane</keyword>
<feature type="region of interest" description="Disordered" evidence="1">
    <location>
        <begin position="604"/>
        <end position="624"/>
    </location>
</feature>
<feature type="compositionally biased region" description="Acidic residues" evidence="1">
    <location>
        <begin position="782"/>
        <end position="792"/>
    </location>
</feature>
<dbReference type="OrthoDB" id="66726at2759"/>
<proteinExistence type="predicted"/>
<gene>
    <name evidence="3" type="ORF">HMPREF1541_09757</name>
</gene>
<keyword evidence="4" id="KW-1185">Reference proteome</keyword>
<keyword evidence="2" id="KW-1133">Transmembrane helix</keyword>
<dbReference type="GO" id="GO:0006511">
    <property type="term" value="P:ubiquitin-dependent protein catabolic process"/>
    <property type="evidence" value="ECO:0007669"/>
    <property type="project" value="TreeGrafter"/>
</dbReference>
<name>W2S8A1_CYPE1</name>
<reference evidence="3 4" key="1">
    <citation type="submission" date="2013-03" db="EMBL/GenBank/DDBJ databases">
        <title>The Genome Sequence of Phialophora europaea CBS 101466.</title>
        <authorList>
            <consortium name="The Broad Institute Genomics Platform"/>
            <person name="Cuomo C."/>
            <person name="de Hoog S."/>
            <person name="Gorbushina A."/>
            <person name="Walker B."/>
            <person name="Young S.K."/>
            <person name="Zeng Q."/>
            <person name="Gargeya S."/>
            <person name="Fitzgerald M."/>
            <person name="Haas B."/>
            <person name="Abouelleil A."/>
            <person name="Allen A.W."/>
            <person name="Alvarado L."/>
            <person name="Arachchi H.M."/>
            <person name="Berlin A.M."/>
            <person name="Chapman S.B."/>
            <person name="Gainer-Dewar J."/>
            <person name="Goldberg J."/>
            <person name="Griggs A."/>
            <person name="Gujja S."/>
            <person name="Hansen M."/>
            <person name="Howarth C."/>
            <person name="Imamovic A."/>
            <person name="Ireland A."/>
            <person name="Larimer J."/>
            <person name="McCowan C."/>
            <person name="Murphy C."/>
            <person name="Pearson M."/>
            <person name="Poon T.W."/>
            <person name="Priest M."/>
            <person name="Roberts A."/>
            <person name="Saif S."/>
            <person name="Shea T."/>
            <person name="Sisk P."/>
            <person name="Sykes S."/>
            <person name="Wortman J."/>
            <person name="Nusbaum C."/>
            <person name="Birren B."/>
        </authorList>
    </citation>
    <scope>NUCLEOTIDE SEQUENCE [LARGE SCALE GENOMIC DNA]</scope>
    <source>
        <strain evidence="3 4">CBS 101466</strain>
    </source>
</reference>
<organism evidence="3 4">
    <name type="scientific">Cyphellophora europaea (strain CBS 101466)</name>
    <name type="common">Phialophora europaea</name>
    <dbReference type="NCBI Taxonomy" id="1220924"/>
    <lineage>
        <taxon>Eukaryota</taxon>
        <taxon>Fungi</taxon>
        <taxon>Dikarya</taxon>
        <taxon>Ascomycota</taxon>
        <taxon>Pezizomycotina</taxon>
        <taxon>Eurotiomycetes</taxon>
        <taxon>Chaetothyriomycetidae</taxon>
        <taxon>Chaetothyriales</taxon>
        <taxon>Cyphellophoraceae</taxon>
        <taxon>Cyphellophora</taxon>
    </lineage>
</organism>
<dbReference type="InParanoid" id="W2S8A1"/>
<evidence type="ECO:0008006" key="5">
    <source>
        <dbReference type="Google" id="ProtNLM"/>
    </source>
</evidence>
<dbReference type="PANTHER" id="PTHR22696">
    <property type="entry name" value="E3 UBIQUITIN-PROTEIN LIGASE RNF26"/>
    <property type="match status" value="1"/>
</dbReference>